<evidence type="ECO:0000259" key="3">
    <source>
        <dbReference type="PROSITE" id="PS50930"/>
    </source>
</evidence>
<dbReference type="InterPro" id="IPR007492">
    <property type="entry name" value="LytTR_DNA-bd_dom"/>
</dbReference>
<dbReference type="PANTHER" id="PTHR37299">
    <property type="entry name" value="TRANSCRIPTIONAL REGULATOR-RELATED"/>
    <property type="match status" value="1"/>
</dbReference>
<dbReference type="SUPFAM" id="SSF52172">
    <property type="entry name" value="CheY-like"/>
    <property type="match status" value="1"/>
</dbReference>
<dbReference type="Pfam" id="PF04397">
    <property type="entry name" value="LytTR"/>
    <property type="match status" value="1"/>
</dbReference>
<dbReference type="InterPro" id="IPR011006">
    <property type="entry name" value="CheY-like_superfamily"/>
</dbReference>
<proteinExistence type="predicted"/>
<dbReference type="Proteomes" id="UP000215214">
    <property type="component" value="Chromosome TJEJU"/>
</dbReference>
<dbReference type="AlphaFoldDB" id="A0A238UDQ9"/>
<dbReference type="OrthoDB" id="2168082at2"/>
<gene>
    <name evidence="4" type="ORF">TJEJU_3541</name>
</gene>
<dbReference type="SMART" id="SM00448">
    <property type="entry name" value="REC"/>
    <property type="match status" value="1"/>
</dbReference>
<dbReference type="Pfam" id="PF00072">
    <property type="entry name" value="Response_reg"/>
    <property type="match status" value="1"/>
</dbReference>
<accession>A0A238UDQ9</accession>
<dbReference type="EMBL" id="LT899436">
    <property type="protein sequence ID" value="SNR17185.1"/>
    <property type="molecule type" value="Genomic_DNA"/>
</dbReference>
<keyword evidence="1" id="KW-0597">Phosphoprotein</keyword>
<dbReference type="PANTHER" id="PTHR37299:SF1">
    <property type="entry name" value="STAGE 0 SPORULATION PROTEIN A HOMOLOG"/>
    <property type="match status" value="1"/>
</dbReference>
<evidence type="ECO:0000313" key="4">
    <source>
        <dbReference type="EMBL" id="SNR17185.1"/>
    </source>
</evidence>
<dbReference type="Gene3D" id="2.40.50.1020">
    <property type="entry name" value="LytTr DNA-binding domain"/>
    <property type="match status" value="1"/>
</dbReference>
<dbReference type="KEGG" id="tje:TJEJU_3541"/>
<feature type="domain" description="HTH LytTR-type" evidence="3">
    <location>
        <begin position="141"/>
        <end position="242"/>
    </location>
</feature>
<dbReference type="GO" id="GO:0000156">
    <property type="term" value="F:phosphorelay response regulator activity"/>
    <property type="evidence" value="ECO:0007669"/>
    <property type="project" value="InterPro"/>
</dbReference>
<dbReference type="Gene3D" id="3.40.50.2300">
    <property type="match status" value="1"/>
</dbReference>
<dbReference type="InterPro" id="IPR046947">
    <property type="entry name" value="LytR-like"/>
</dbReference>
<protein>
    <submittedName>
        <fullName evidence="4">Response regulator</fullName>
    </submittedName>
</protein>
<evidence type="ECO:0000313" key="5">
    <source>
        <dbReference type="Proteomes" id="UP000215214"/>
    </source>
</evidence>
<reference evidence="4 5" key="1">
    <citation type="submission" date="2017-07" db="EMBL/GenBank/DDBJ databases">
        <authorList>
            <person name="Sun Z.S."/>
            <person name="Albrecht U."/>
            <person name="Echele G."/>
            <person name="Lee C.C."/>
        </authorList>
    </citation>
    <scope>NUCLEOTIDE SEQUENCE [LARGE SCALE GENOMIC DNA]</scope>
    <source>
        <strain evidence="5">type strain: KCTC 22618</strain>
    </source>
</reference>
<organism evidence="4 5">
    <name type="scientific">Tenacibaculum jejuense</name>
    <dbReference type="NCBI Taxonomy" id="584609"/>
    <lineage>
        <taxon>Bacteria</taxon>
        <taxon>Pseudomonadati</taxon>
        <taxon>Bacteroidota</taxon>
        <taxon>Flavobacteriia</taxon>
        <taxon>Flavobacteriales</taxon>
        <taxon>Flavobacteriaceae</taxon>
        <taxon>Tenacibaculum</taxon>
    </lineage>
</organism>
<keyword evidence="5" id="KW-1185">Reference proteome</keyword>
<evidence type="ECO:0000259" key="2">
    <source>
        <dbReference type="PROSITE" id="PS50110"/>
    </source>
</evidence>
<dbReference type="PROSITE" id="PS50110">
    <property type="entry name" value="RESPONSE_REGULATORY"/>
    <property type="match status" value="1"/>
</dbReference>
<feature type="modified residue" description="4-aspartylphosphate" evidence="1">
    <location>
        <position position="56"/>
    </location>
</feature>
<dbReference type="InterPro" id="IPR001789">
    <property type="entry name" value="Sig_transdc_resp-reg_receiver"/>
</dbReference>
<evidence type="ECO:0000256" key="1">
    <source>
        <dbReference type="PROSITE-ProRule" id="PRU00169"/>
    </source>
</evidence>
<dbReference type="SMART" id="SM00850">
    <property type="entry name" value="LytTR"/>
    <property type="match status" value="1"/>
</dbReference>
<dbReference type="RefSeq" id="WP_095074218.1">
    <property type="nucleotide sequence ID" value="NZ_LT899436.1"/>
</dbReference>
<feature type="domain" description="Response regulatory" evidence="2">
    <location>
        <begin position="4"/>
        <end position="117"/>
    </location>
</feature>
<name>A0A238UDQ9_9FLAO</name>
<dbReference type="PROSITE" id="PS50930">
    <property type="entry name" value="HTH_LYTTR"/>
    <property type="match status" value="1"/>
</dbReference>
<sequence>MKLKTIIVEDEQISREILKNYVKKYCPSIELMGEASNIEEAYELIQQHELDLVFLDVEMPFGNGFDLLEKVEDKTFETIFVTAYDHYAIEALNNQATYYLLKPISIDELIKSVNLVLEIKEKENQLQNKILTPSATIQGKITIPLQDGFEVINVEDIIFCKADDNYTEIHFSNSKKIVSKTLKHFEEVLKEYPFARIHKSYMVNINHIKKYKKGKGGSVELINGKEVLVSASKKGNLLAYFK</sequence>
<dbReference type="GO" id="GO:0003677">
    <property type="term" value="F:DNA binding"/>
    <property type="evidence" value="ECO:0007669"/>
    <property type="project" value="InterPro"/>
</dbReference>